<evidence type="ECO:0000259" key="6">
    <source>
        <dbReference type="PROSITE" id="PS50893"/>
    </source>
</evidence>
<dbReference type="InterPro" id="IPR027417">
    <property type="entry name" value="P-loop_NTPase"/>
</dbReference>
<reference evidence="7 8" key="1">
    <citation type="submission" date="2024-07" db="EMBL/GenBank/DDBJ databases">
        <authorList>
            <person name="Akdeniz Z."/>
        </authorList>
    </citation>
    <scope>NUCLEOTIDE SEQUENCE [LARGE SCALE GENOMIC DNA]</scope>
</reference>
<dbReference type="InterPro" id="IPR017871">
    <property type="entry name" value="ABC_transporter-like_CS"/>
</dbReference>
<dbReference type="Pfam" id="PF00005">
    <property type="entry name" value="ABC_tran"/>
    <property type="match status" value="1"/>
</dbReference>
<feature type="transmembrane region" description="Helical" evidence="5">
    <location>
        <begin position="131"/>
        <end position="151"/>
    </location>
</feature>
<keyword evidence="5" id="KW-1133">Transmembrane helix</keyword>
<proteinExistence type="predicted"/>
<feature type="domain" description="ABC transporter" evidence="6">
    <location>
        <begin position="296"/>
        <end position="525"/>
    </location>
</feature>
<keyword evidence="1" id="KW-0813">Transport</keyword>
<feature type="transmembrane region" description="Helical" evidence="5">
    <location>
        <begin position="12"/>
        <end position="31"/>
    </location>
</feature>
<keyword evidence="8" id="KW-1185">Reference proteome</keyword>
<dbReference type="Proteomes" id="UP001642409">
    <property type="component" value="Unassembled WGS sequence"/>
</dbReference>
<dbReference type="PANTHER" id="PTHR19229:SF36">
    <property type="entry name" value="ATP-BINDING CASSETTE SUB-FAMILY A MEMBER 2"/>
    <property type="match status" value="1"/>
</dbReference>
<protein>
    <submittedName>
        <fullName evidence="7">ABC_transporter family protein</fullName>
    </submittedName>
</protein>
<feature type="transmembrane region" description="Helical" evidence="5">
    <location>
        <begin position="157"/>
        <end position="183"/>
    </location>
</feature>
<comment type="caution">
    <text evidence="7">The sequence shown here is derived from an EMBL/GenBank/DDBJ whole genome shotgun (WGS) entry which is preliminary data.</text>
</comment>
<evidence type="ECO:0000256" key="2">
    <source>
        <dbReference type="ARBA" id="ARBA00022737"/>
    </source>
</evidence>
<evidence type="ECO:0000256" key="5">
    <source>
        <dbReference type="SAM" id="Phobius"/>
    </source>
</evidence>
<dbReference type="PROSITE" id="PS50893">
    <property type="entry name" value="ABC_TRANSPORTER_2"/>
    <property type="match status" value="1"/>
</dbReference>
<evidence type="ECO:0000256" key="1">
    <source>
        <dbReference type="ARBA" id="ARBA00022448"/>
    </source>
</evidence>
<dbReference type="InterPro" id="IPR003593">
    <property type="entry name" value="AAA+_ATPase"/>
</dbReference>
<keyword evidence="5" id="KW-0472">Membrane</keyword>
<dbReference type="SMART" id="SM00382">
    <property type="entry name" value="AAA"/>
    <property type="match status" value="1"/>
</dbReference>
<keyword evidence="2" id="KW-0677">Repeat</keyword>
<accession>A0ABP1HB08</accession>
<evidence type="ECO:0000256" key="4">
    <source>
        <dbReference type="ARBA" id="ARBA00022840"/>
    </source>
</evidence>
<dbReference type="SUPFAM" id="SSF52540">
    <property type="entry name" value="P-loop containing nucleoside triphosphate hydrolases"/>
    <property type="match status" value="1"/>
</dbReference>
<evidence type="ECO:0000313" key="8">
    <source>
        <dbReference type="Proteomes" id="UP001642409"/>
    </source>
</evidence>
<keyword evidence="3" id="KW-0547">Nucleotide-binding</keyword>
<dbReference type="InterPro" id="IPR026082">
    <property type="entry name" value="ABCA"/>
</dbReference>
<feature type="transmembrane region" description="Helical" evidence="5">
    <location>
        <begin position="68"/>
        <end position="91"/>
    </location>
</feature>
<dbReference type="PANTHER" id="PTHR19229">
    <property type="entry name" value="ATP-BINDING CASSETTE TRANSPORTER SUBFAMILY A ABCA"/>
    <property type="match status" value="1"/>
</dbReference>
<dbReference type="EMBL" id="CAXDID020000023">
    <property type="protein sequence ID" value="CAL5989158.1"/>
    <property type="molecule type" value="Genomic_DNA"/>
</dbReference>
<feature type="transmembrane region" description="Helical" evidence="5">
    <location>
        <begin position="195"/>
        <end position="216"/>
    </location>
</feature>
<dbReference type="Gene3D" id="3.40.50.300">
    <property type="entry name" value="P-loop containing nucleotide triphosphate hydrolases"/>
    <property type="match status" value="1"/>
</dbReference>
<evidence type="ECO:0000313" key="7">
    <source>
        <dbReference type="EMBL" id="CAL5989158.1"/>
    </source>
</evidence>
<sequence>MAMPLAVSEQFGILQTFQFMVLISQSFVIMNPQSYYEQYARARIDGRKDVISFAGLSKIQWHLSWNTLAALSIFLQNTIIIVIGCILNFQFCSAQSLAIYIPTFLLTSLEVTAICDIIQHFCKTIQTFQQIFNVCSLLIFFAPALAAGMFIDSIQKYYLAIFSFLPSFPLMNAIDAGFNLGYFNGSLSNIIVSKNYLILQWGLQIIYTIIYSLIALKLDNSIVKSKSNVDFNVKQPETSEKQLQSNVYNFGIDNMTQQVKEQYYALKQSLHHNQLTVGSEDALDLLPIQRPVPSPIIIYNVSKTFKSKDRNIIANSNINLLINPRTIFGLLGPNGSGKTTLCKALMMAHSLDSGDILLENASIRSKNLNIQKGVIGICLQNDAALFDELTVQEHIDFYSQICYKQSKLNVIQQFQLTEHVNKRAKELSGGWKRRLTVACTLVNDPNILILDEITSGVDAVAREDIWRLIKNICKDKTIIATTHTLHEAQAHFDNIGFIMNGRIVCCGSVDQINKLYENKMCVELRGYLNEDFFQRVQQKGIIMQDCQNRLLSVQSLDAECAGNVDELFDELLKEQEAGRIQSFQLSQRQFDQVFYELIIITVQKQEVNNSSHYQMISCNTTNVSKYLFWDESAKQDVNIMEIVPTETGDQCIQTIQIVVKENQRTVSDDNELFKYIFNDGR</sequence>
<keyword evidence="4" id="KW-0067">ATP-binding</keyword>
<dbReference type="PROSITE" id="PS00211">
    <property type="entry name" value="ABC_TRANSPORTER_1"/>
    <property type="match status" value="1"/>
</dbReference>
<gene>
    <name evidence="7" type="ORF">HINF_LOCUS10726</name>
</gene>
<name>A0ABP1HB08_9EUKA</name>
<dbReference type="InterPro" id="IPR003439">
    <property type="entry name" value="ABC_transporter-like_ATP-bd"/>
</dbReference>
<keyword evidence="5" id="KW-0812">Transmembrane</keyword>
<organism evidence="7 8">
    <name type="scientific">Hexamita inflata</name>
    <dbReference type="NCBI Taxonomy" id="28002"/>
    <lineage>
        <taxon>Eukaryota</taxon>
        <taxon>Metamonada</taxon>
        <taxon>Diplomonadida</taxon>
        <taxon>Hexamitidae</taxon>
        <taxon>Hexamitinae</taxon>
        <taxon>Hexamita</taxon>
    </lineage>
</organism>
<evidence type="ECO:0000256" key="3">
    <source>
        <dbReference type="ARBA" id="ARBA00022741"/>
    </source>
</evidence>